<keyword evidence="4" id="KW-1185">Reference proteome</keyword>
<feature type="compositionally biased region" description="Polar residues" evidence="1">
    <location>
        <begin position="96"/>
        <end position="120"/>
    </location>
</feature>
<protein>
    <submittedName>
        <fullName evidence="3">Uncharacterized protein</fullName>
    </submittedName>
</protein>
<feature type="compositionally biased region" description="Basic and acidic residues" evidence="1">
    <location>
        <begin position="44"/>
        <end position="62"/>
    </location>
</feature>
<feature type="region of interest" description="Disordered" evidence="1">
    <location>
        <begin position="89"/>
        <end position="133"/>
    </location>
</feature>
<dbReference type="AlphaFoldDB" id="E3K4C8"/>
<dbReference type="VEuPathDB" id="FungiDB:PGTG_05727"/>
<reference key="1">
    <citation type="submission" date="2007-01" db="EMBL/GenBank/DDBJ databases">
        <title>The Genome Sequence of Puccinia graminis f. sp. tritici Strain CRL 75-36-700-3.</title>
        <authorList>
            <consortium name="The Broad Institute Genome Sequencing Platform"/>
            <person name="Birren B."/>
            <person name="Lander E."/>
            <person name="Galagan J."/>
            <person name="Nusbaum C."/>
            <person name="Devon K."/>
            <person name="Cuomo C."/>
            <person name="Jaffe D."/>
            <person name="Butler J."/>
            <person name="Alvarez P."/>
            <person name="Gnerre S."/>
            <person name="Grabherr M."/>
            <person name="Mauceli E."/>
            <person name="Brockman W."/>
            <person name="Young S."/>
            <person name="LaButti K."/>
            <person name="Sykes S."/>
            <person name="DeCaprio D."/>
            <person name="Crawford M."/>
            <person name="Koehrsen M."/>
            <person name="Engels R."/>
            <person name="Montgomery P."/>
            <person name="Pearson M."/>
            <person name="Howarth C."/>
            <person name="Larson L."/>
            <person name="White J."/>
            <person name="Zeng Q."/>
            <person name="Kodira C."/>
            <person name="Yandava C."/>
            <person name="Alvarado L."/>
            <person name="O'Leary S."/>
            <person name="Szabo L."/>
            <person name="Dean R."/>
            <person name="Schein J."/>
        </authorList>
    </citation>
    <scope>NUCLEOTIDE SEQUENCE</scope>
    <source>
        <strain>CRL 75-36-700-3</strain>
    </source>
</reference>
<dbReference type="GeneID" id="10531230"/>
<proteinExistence type="predicted"/>
<dbReference type="HOGENOM" id="CLU_973655_0_0_1"/>
<gene>
    <name evidence="3" type="ORF">PGTG_05727</name>
</gene>
<evidence type="ECO:0000313" key="4">
    <source>
        <dbReference type="Proteomes" id="UP000008783"/>
    </source>
</evidence>
<reference evidence="4" key="2">
    <citation type="journal article" date="2011" name="Proc. Natl. Acad. Sci. U.S.A.">
        <title>Obligate biotrophy features unraveled by the genomic analysis of rust fungi.</title>
        <authorList>
            <person name="Duplessis S."/>
            <person name="Cuomo C.A."/>
            <person name="Lin Y.-C."/>
            <person name="Aerts A."/>
            <person name="Tisserant E."/>
            <person name="Veneault-Fourrey C."/>
            <person name="Joly D.L."/>
            <person name="Hacquard S."/>
            <person name="Amselem J."/>
            <person name="Cantarel B.L."/>
            <person name="Chiu R."/>
            <person name="Coutinho P.M."/>
            <person name="Feau N."/>
            <person name="Field M."/>
            <person name="Frey P."/>
            <person name="Gelhaye E."/>
            <person name="Goldberg J."/>
            <person name="Grabherr M.G."/>
            <person name="Kodira C.D."/>
            <person name="Kohler A."/>
            <person name="Kuees U."/>
            <person name="Lindquist E.A."/>
            <person name="Lucas S.M."/>
            <person name="Mago R."/>
            <person name="Mauceli E."/>
            <person name="Morin E."/>
            <person name="Murat C."/>
            <person name="Pangilinan J.L."/>
            <person name="Park R."/>
            <person name="Pearson M."/>
            <person name="Quesneville H."/>
            <person name="Rouhier N."/>
            <person name="Sakthikumar S."/>
            <person name="Salamov A.A."/>
            <person name="Schmutz J."/>
            <person name="Selles B."/>
            <person name="Shapiro H."/>
            <person name="Tanguay P."/>
            <person name="Tuskan G.A."/>
            <person name="Henrissat B."/>
            <person name="Van de Peer Y."/>
            <person name="Rouze P."/>
            <person name="Ellis J.G."/>
            <person name="Dodds P.N."/>
            <person name="Schein J.E."/>
            <person name="Zhong S."/>
            <person name="Hamelin R.C."/>
            <person name="Grigoriev I.V."/>
            <person name="Szabo L.J."/>
            <person name="Martin F."/>
        </authorList>
    </citation>
    <scope>NUCLEOTIDE SEQUENCE [LARGE SCALE GENOMIC DNA]</scope>
    <source>
        <strain evidence="4">CRL 75-36-700-3 / race SCCL</strain>
    </source>
</reference>
<feature type="region of interest" description="Disordered" evidence="1">
    <location>
        <begin position="215"/>
        <end position="286"/>
    </location>
</feature>
<evidence type="ECO:0000313" key="3">
    <source>
        <dbReference type="EMBL" id="EFP79406.1"/>
    </source>
</evidence>
<feature type="transmembrane region" description="Helical" evidence="2">
    <location>
        <begin position="151"/>
        <end position="173"/>
    </location>
</feature>
<dbReference type="OrthoDB" id="2507414at2759"/>
<dbReference type="InParanoid" id="E3K4C8"/>
<dbReference type="KEGG" id="pgr:PGTG_05727"/>
<keyword evidence="2" id="KW-0472">Membrane</keyword>
<accession>E3K4C8</accession>
<keyword evidence="2" id="KW-1133">Transmembrane helix</keyword>
<keyword evidence="2" id="KW-0812">Transmembrane</keyword>
<dbReference type="EMBL" id="DS178272">
    <property type="protein sequence ID" value="EFP79406.1"/>
    <property type="molecule type" value="Genomic_DNA"/>
</dbReference>
<feature type="compositionally biased region" description="Acidic residues" evidence="1">
    <location>
        <begin position="216"/>
        <end position="225"/>
    </location>
</feature>
<organism evidence="3 4">
    <name type="scientific">Puccinia graminis f. sp. tritici (strain CRL 75-36-700-3 / race SCCL)</name>
    <name type="common">Black stem rust fungus</name>
    <dbReference type="NCBI Taxonomy" id="418459"/>
    <lineage>
        <taxon>Eukaryota</taxon>
        <taxon>Fungi</taxon>
        <taxon>Dikarya</taxon>
        <taxon>Basidiomycota</taxon>
        <taxon>Pucciniomycotina</taxon>
        <taxon>Pucciniomycetes</taxon>
        <taxon>Pucciniales</taxon>
        <taxon>Pucciniaceae</taxon>
        <taxon>Puccinia</taxon>
    </lineage>
</organism>
<name>E3K4C8_PUCGT</name>
<dbReference type="RefSeq" id="XP_003323825.1">
    <property type="nucleotide sequence ID" value="XM_003323777.1"/>
</dbReference>
<feature type="compositionally biased region" description="Low complexity" evidence="1">
    <location>
        <begin position="240"/>
        <end position="250"/>
    </location>
</feature>
<evidence type="ECO:0000256" key="2">
    <source>
        <dbReference type="SAM" id="Phobius"/>
    </source>
</evidence>
<evidence type="ECO:0000256" key="1">
    <source>
        <dbReference type="SAM" id="MobiDB-lite"/>
    </source>
</evidence>
<dbReference type="Proteomes" id="UP000008783">
    <property type="component" value="Unassembled WGS sequence"/>
</dbReference>
<feature type="region of interest" description="Disordered" evidence="1">
    <location>
        <begin position="1"/>
        <end position="67"/>
    </location>
</feature>
<sequence>MIEGCLKHKACRPAPRPTARRPRQASQPASLVDGQQPMGTGRTEANEQEHNPSLKTHPDSRRNRGPSTNLQHILIQLAVALDDRLDAQQRQDNQETKTSLQAQSDPTLLKSNIRRNSMSPYPQPLPGPSTSNRKKEAVKFSTLDHPPRANLLPPAALLSLLCLAFLCLLFVCFRHTEWIVKARKKVWTLLQEQANKLSDQFEEFKFNRQRRIKLLDDDDDDGQEEGEGRAPTMGSGGGSRLSSNLQSLNLSHHHRESAIDPLTLTELDEEEEDEDNEVLPQVLYSK</sequence>
<feature type="compositionally biased region" description="Acidic residues" evidence="1">
    <location>
        <begin position="266"/>
        <end position="277"/>
    </location>
</feature>